<dbReference type="EMBL" id="MPUH01000459">
    <property type="protein sequence ID" value="OMJ79690.1"/>
    <property type="molecule type" value="Genomic_DNA"/>
</dbReference>
<dbReference type="Gene3D" id="3.30.450.50">
    <property type="entry name" value="Longin domain"/>
    <property type="match status" value="1"/>
</dbReference>
<dbReference type="Pfam" id="PF13774">
    <property type="entry name" value="Longin"/>
    <property type="match status" value="1"/>
</dbReference>
<protein>
    <recommendedName>
        <fullName evidence="14">V-SNARE coiled-coil homology domain-containing protein</fullName>
    </recommendedName>
</protein>
<evidence type="ECO:0000259" key="10">
    <source>
        <dbReference type="PROSITE" id="PS50859"/>
    </source>
</evidence>
<evidence type="ECO:0000259" key="11">
    <source>
        <dbReference type="PROSITE" id="PS50892"/>
    </source>
</evidence>
<dbReference type="Proteomes" id="UP000187209">
    <property type="component" value="Unassembled WGS sequence"/>
</dbReference>
<dbReference type="CDD" id="cd15843">
    <property type="entry name" value="R-SNARE"/>
    <property type="match status" value="1"/>
</dbReference>
<comment type="subcellular location">
    <subcellularLocation>
        <location evidence="7">Endomembrane system</location>
        <topology evidence="7">Single-pass type IV membrane protein</topology>
    </subcellularLocation>
</comment>
<dbReference type="CDD" id="cd14824">
    <property type="entry name" value="Longin"/>
    <property type="match status" value="1"/>
</dbReference>
<evidence type="ECO:0000313" key="13">
    <source>
        <dbReference type="Proteomes" id="UP000187209"/>
    </source>
</evidence>
<comment type="similarity">
    <text evidence="1">Belongs to the synaptobrevin family.</text>
</comment>
<keyword evidence="4" id="KW-0653">Protein transport</keyword>
<feature type="domain" description="V-SNARE coiled-coil homology" evidence="11">
    <location>
        <begin position="129"/>
        <end position="189"/>
    </location>
</feature>
<dbReference type="Pfam" id="PF00957">
    <property type="entry name" value="Synaptobrevin"/>
    <property type="match status" value="1"/>
</dbReference>
<reference evidence="12 13" key="1">
    <citation type="submission" date="2016-11" db="EMBL/GenBank/DDBJ databases">
        <title>The macronuclear genome of Stentor coeruleus: a giant cell with tiny introns.</title>
        <authorList>
            <person name="Slabodnick M."/>
            <person name="Ruby J.G."/>
            <person name="Reiff S.B."/>
            <person name="Swart E.C."/>
            <person name="Gosai S."/>
            <person name="Prabakaran S."/>
            <person name="Witkowska E."/>
            <person name="Larue G.E."/>
            <person name="Fisher S."/>
            <person name="Freeman R.M."/>
            <person name="Gunawardena J."/>
            <person name="Chu W."/>
            <person name="Stover N.A."/>
            <person name="Gregory B.D."/>
            <person name="Nowacki M."/>
            <person name="Derisi J."/>
            <person name="Roy S.W."/>
            <person name="Marshall W.F."/>
            <person name="Sood P."/>
        </authorList>
    </citation>
    <scope>NUCLEOTIDE SEQUENCE [LARGE SCALE GENOMIC DNA]</scope>
    <source>
        <strain evidence="12">WM001</strain>
    </source>
</reference>
<keyword evidence="2" id="KW-0813">Transport</keyword>
<feature type="transmembrane region" description="Helical" evidence="9">
    <location>
        <begin position="193"/>
        <end position="216"/>
    </location>
</feature>
<comment type="caution">
    <text evidence="12">The sequence shown here is derived from an EMBL/GenBank/DDBJ whole genome shotgun (WGS) entry which is preliminary data.</text>
</comment>
<keyword evidence="5 9" id="KW-1133">Transmembrane helix</keyword>
<organism evidence="12 13">
    <name type="scientific">Stentor coeruleus</name>
    <dbReference type="NCBI Taxonomy" id="5963"/>
    <lineage>
        <taxon>Eukaryota</taxon>
        <taxon>Sar</taxon>
        <taxon>Alveolata</taxon>
        <taxon>Ciliophora</taxon>
        <taxon>Postciliodesmatophora</taxon>
        <taxon>Heterotrichea</taxon>
        <taxon>Heterotrichida</taxon>
        <taxon>Stentoridae</taxon>
        <taxon>Stentor</taxon>
    </lineage>
</organism>
<dbReference type="PANTHER" id="PTHR21136">
    <property type="entry name" value="SNARE PROTEINS"/>
    <property type="match status" value="1"/>
</dbReference>
<dbReference type="SMART" id="SM01270">
    <property type="entry name" value="Longin"/>
    <property type="match status" value="1"/>
</dbReference>
<dbReference type="PANTHER" id="PTHR21136:SF168">
    <property type="entry name" value="VESICLE-ASSOCIATED MEMBRANE PROTEIN 9"/>
    <property type="match status" value="1"/>
</dbReference>
<proteinExistence type="inferred from homology"/>
<dbReference type="GO" id="GO:0016020">
    <property type="term" value="C:membrane"/>
    <property type="evidence" value="ECO:0007669"/>
    <property type="project" value="InterPro"/>
</dbReference>
<evidence type="ECO:0000256" key="6">
    <source>
        <dbReference type="ARBA" id="ARBA00023136"/>
    </source>
</evidence>
<sequence length="222" mass="25334">MEGLIYAMVSNNKSTSPLGEVSLANGNFQLLALKILSKCKNDTNTSKSFSYENKYMFHYHNKSEITVLCMCDASFPNQKAFGFLFCLWNKINQTYGEDIKKAIAFSIKKPFIEEIKKMMNEFNLEDEDKIQVVNKNVDELKNIVVQSLEKVMERGERIDLLVEKAEELRGNAKIFLKGAKKVERHFCIEHYKIVFLVVLIVLAIGGVVTVMACGGLDFHRCK</sequence>
<dbReference type="InterPro" id="IPR001388">
    <property type="entry name" value="Synaptobrevin-like"/>
</dbReference>
<evidence type="ECO:0008006" key="14">
    <source>
        <dbReference type="Google" id="ProtNLM"/>
    </source>
</evidence>
<dbReference type="Gene3D" id="1.20.5.110">
    <property type="match status" value="1"/>
</dbReference>
<name>A0A1R2BSG1_9CILI</name>
<keyword evidence="8" id="KW-0175">Coiled coil</keyword>
<dbReference type="OrthoDB" id="312685at2759"/>
<evidence type="ECO:0000256" key="4">
    <source>
        <dbReference type="ARBA" id="ARBA00022927"/>
    </source>
</evidence>
<evidence type="ECO:0000256" key="5">
    <source>
        <dbReference type="ARBA" id="ARBA00022989"/>
    </source>
</evidence>
<dbReference type="InterPro" id="IPR010908">
    <property type="entry name" value="Longin_dom"/>
</dbReference>
<dbReference type="SUPFAM" id="SSF64356">
    <property type="entry name" value="SNARE-like"/>
    <property type="match status" value="1"/>
</dbReference>
<evidence type="ECO:0000256" key="3">
    <source>
        <dbReference type="ARBA" id="ARBA00022692"/>
    </source>
</evidence>
<evidence type="ECO:0000256" key="8">
    <source>
        <dbReference type="PROSITE-ProRule" id="PRU00290"/>
    </source>
</evidence>
<dbReference type="InterPro" id="IPR051097">
    <property type="entry name" value="Synaptobrevin-like_transport"/>
</dbReference>
<dbReference type="SUPFAM" id="SSF58038">
    <property type="entry name" value="SNARE fusion complex"/>
    <property type="match status" value="1"/>
</dbReference>
<dbReference type="InterPro" id="IPR042855">
    <property type="entry name" value="V_SNARE_CC"/>
</dbReference>
<dbReference type="GO" id="GO:0015031">
    <property type="term" value="P:protein transport"/>
    <property type="evidence" value="ECO:0007669"/>
    <property type="project" value="UniProtKB-KW"/>
</dbReference>
<dbReference type="GO" id="GO:0012505">
    <property type="term" value="C:endomembrane system"/>
    <property type="evidence" value="ECO:0007669"/>
    <property type="project" value="UniProtKB-SubCell"/>
</dbReference>
<gene>
    <name evidence="12" type="ORF">SteCoe_20258</name>
</gene>
<keyword evidence="6 9" id="KW-0472">Membrane</keyword>
<dbReference type="AlphaFoldDB" id="A0A1R2BSG1"/>
<evidence type="ECO:0000256" key="2">
    <source>
        <dbReference type="ARBA" id="ARBA00022448"/>
    </source>
</evidence>
<evidence type="ECO:0000256" key="1">
    <source>
        <dbReference type="ARBA" id="ARBA00008025"/>
    </source>
</evidence>
<dbReference type="PROSITE" id="PS50892">
    <property type="entry name" value="V_SNARE"/>
    <property type="match status" value="1"/>
</dbReference>
<feature type="domain" description="Longin" evidence="10">
    <location>
        <begin position="4"/>
        <end position="115"/>
    </location>
</feature>
<evidence type="ECO:0000256" key="7">
    <source>
        <dbReference type="ARBA" id="ARBA00046280"/>
    </source>
</evidence>
<evidence type="ECO:0000256" key="9">
    <source>
        <dbReference type="SAM" id="Phobius"/>
    </source>
</evidence>
<keyword evidence="13" id="KW-1185">Reference proteome</keyword>
<dbReference type="PRINTS" id="PR00219">
    <property type="entry name" value="SYNAPTOBREVN"/>
</dbReference>
<accession>A0A1R2BSG1</accession>
<dbReference type="GO" id="GO:0016192">
    <property type="term" value="P:vesicle-mediated transport"/>
    <property type="evidence" value="ECO:0007669"/>
    <property type="project" value="InterPro"/>
</dbReference>
<evidence type="ECO:0000313" key="12">
    <source>
        <dbReference type="EMBL" id="OMJ79690.1"/>
    </source>
</evidence>
<keyword evidence="3 9" id="KW-0812">Transmembrane</keyword>
<dbReference type="InterPro" id="IPR011012">
    <property type="entry name" value="Longin-like_dom_sf"/>
</dbReference>
<dbReference type="PROSITE" id="PS50859">
    <property type="entry name" value="LONGIN"/>
    <property type="match status" value="1"/>
</dbReference>
<dbReference type="GO" id="GO:0005737">
    <property type="term" value="C:cytoplasm"/>
    <property type="evidence" value="ECO:0007669"/>
    <property type="project" value="UniProtKB-ARBA"/>
</dbReference>